<evidence type="ECO:0000313" key="1">
    <source>
        <dbReference type="EMBL" id="VVC91617.1"/>
    </source>
</evidence>
<protein>
    <submittedName>
        <fullName evidence="1">Uncharacterized protein</fullName>
    </submittedName>
</protein>
<reference evidence="1 2" key="1">
    <citation type="submission" date="2017-07" db="EMBL/GenBank/DDBJ databases">
        <authorList>
            <person name="Talla V."/>
            <person name="Backstrom N."/>
        </authorList>
    </citation>
    <scope>NUCLEOTIDE SEQUENCE [LARGE SCALE GENOMIC DNA]</scope>
</reference>
<accession>A0A5E4Q2W9</accession>
<dbReference type="Proteomes" id="UP000324832">
    <property type="component" value="Unassembled WGS sequence"/>
</dbReference>
<organism evidence="1 2">
    <name type="scientific">Leptidea sinapis</name>
    <dbReference type="NCBI Taxonomy" id="189913"/>
    <lineage>
        <taxon>Eukaryota</taxon>
        <taxon>Metazoa</taxon>
        <taxon>Ecdysozoa</taxon>
        <taxon>Arthropoda</taxon>
        <taxon>Hexapoda</taxon>
        <taxon>Insecta</taxon>
        <taxon>Pterygota</taxon>
        <taxon>Neoptera</taxon>
        <taxon>Endopterygota</taxon>
        <taxon>Lepidoptera</taxon>
        <taxon>Glossata</taxon>
        <taxon>Ditrysia</taxon>
        <taxon>Papilionoidea</taxon>
        <taxon>Pieridae</taxon>
        <taxon>Dismorphiinae</taxon>
        <taxon>Leptidea</taxon>
    </lineage>
</organism>
<sequence length="68" mass="7793">MARDNNTNKLLNISASWKSSARTIDSWMEIRNRALPSDAPASAHRLLPLCETTFYSDVQCDILCRIYF</sequence>
<proteinExistence type="predicted"/>
<evidence type="ECO:0000313" key="2">
    <source>
        <dbReference type="Proteomes" id="UP000324832"/>
    </source>
</evidence>
<name>A0A5E4Q2W9_9NEOP</name>
<dbReference type="EMBL" id="FZQP02001114">
    <property type="protein sequence ID" value="VVC91617.1"/>
    <property type="molecule type" value="Genomic_DNA"/>
</dbReference>
<dbReference type="AlphaFoldDB" id="A0A5E4Q2W9"/>
<gene>
    <name evidence="1" type="ORF">LSINAPIS_LOCUS4253</name>
</gene>
<keyword evidence="2" id="KW-1185">Reference proteome</keyword>